<dbReference type="InterPro" id="IPR022273">
    <property type="entry name" value="PRTRC_protein-E"/>
</dbReference>
<feature type="compositionally biased region" description="Acidic residues" evidence="1">
    <location>
        <begin position="111"/>
        <end position="122"/>
    </location>
</feature>
<feature type="region of interest" description="Disordered" evidence="1">
    <location>
        <begin position="91"/>
        <end position="139"/>
    </location>
</feature>
<evidence type="ECO:0000313" key="4">
    <source>
        <dbReference type="Proteomes" id="UP001597557"/>
    </source>
</evidence>
<feature type="compositionally biased region" description="Basic and acidic residues" evidence="1">
    <location>
        <begin position="91"/>
        <end position="105"/>
    </location>
</feature>
<evidence type="ECO:0000259" key="2">
    <source>
        <dbReference type="Pfam" id="PF19556"/>
    </source>
</evidence>
<evidence type="ECO:0000313" key="3">
    <source>
        <dbReference type="EMBL" id="MFD2871956.1"/>
    </source>
</evidence>
<dbReference type="Pfam" id="PF19556">
    <property type="entry name" value="PRTRC_E"/>
    <property type="match status" value="1"/>
</dbReference>
<evidence type="ECO:0000256" key="1">
    <source>
        <dbReference type="SAM" id="MobiDB-lite"/>
    </source>
</evidence>
<dbReference type="Proteomes" id="UP001597557">
    <property type="component" value="Unassembled WGS sequence"/>
</dbReference>
<proteinExistence type="predicted"/>
<dbReference type="RefSeq" id="WP_377183145.1">
    <property type="nucleotide sequence ID" value="NZ_JBHUPD010000001.1"/>
</dbReference>
<protein>
    <submittedName>
        <fullName evidence="3">PRTRC system protein E</fullName>
    </submittedName>
</protein>
<dbReference type="EMBL" id="JBHUPD010000001">
    <property type="protein sequence ID" value="MFD2871956.1"/>
    <property type="molecule type" value="Genomic_DNA"/>
</dbReference>
<feature type="compositionally biased region" description="Basic and acidic residues" evidence="1">
    <location>
        <begin position="129"/>
        <end position="139"/>
    </location>
</feature>
<comment type="caution">
    <text evidence="3">The sequence shown here is derived from an EMBL/GenBank/DDBJ whole genome shotgun (WGS) entry which is preliminary data.</text>
</comment>
<accession>A0ABW5Y9N4</accession>
<organism evidence="3 4">
    <name type="scientific">Mucilaginibacter ximonensis</name>
    <dbReference type="NCBI Taxonomy" id="538021"/>
    <lineage>
        <taxon>Bacteria</taxon>
        <taxon>Pseudomonadati</taxon>
        <taxon>Bacteroidota</taxon>
        <taxon>Sphingobacteriia</taxon>
        <taxon>Sphingobacteriales</taxon>
        <taxon>Sphingobacteriaceae</taxon>
        <taxon>Mucilaginibacter</taxon>
    </lineage>
</organism>
<gene>
    <name evidence="3" type="ORF">ACFS5N_05720</name>
</gene>
<dbReference type="NCBIfam" id="TIGR03741">
    <property type="entry name" value="PRTRC_E"/>
    <property type="match status" value="1"/>
</dbReference>
<name>A0ABW5Y9N4_9SPHI</name>
<keyword evidence="4" id="KW-1185">Reference proteome</keyword>
<sequence length="201" mass="22701">MKTNFFEQIAGLGFNGNFLLNIHQDETGVQTVSVILKRESVKATAGTNLPPMLFKATAQELDEGFFEQLAQPVKQTAGLITNLETYQKEVEKAKKNAKPDKDKTAKATTAEPDEEDDKEDDNNLFTPQEDDKQAKAEKKRLYEEAMDRVKELAKQMKYAEALAQLPDPAEYPDKAELIEAKRQEIQAGKDLYDKLAQQFND</sequence>
<feature type="domain" description="ParB-related ThiF-related cassette protein E" evidence="2">
    <location>
        <begin position="1"/>
        <end position="196"/>
    </location>
</feature>
<reference evidence="4" key="1">
    <citation type="journal article" date="2019" name="Int. J. Syst. Evol. Microbiol.">
        <title>The Global Catalogue of Microorganisms (GCM) 10K type strain sequencing project: providing services to taxonomists for standard genome sequencing and annotation.</title>
        <authorList>
            <consortium name="The Broad Institute Genomics Platform"/>
            <consortium name="The Broad Institute Genome Sequencing Center for Infectious Disease"/>
            <person name="Wu L."/>
            <person name="Ma J."/>
        </authorList>
    </citation>
    <scope>NUCLEOTIDE SEQUENCE [LARGE SCALE GENOMIC DNA]</scope>
    <source>
        <strain evidence="4">KCTC 22437</strain>
    </source>
</reference>